<dbReference type="PANTHER" id="PTHR43553:SF23">
    <property type="entry name" value="ABC TRANSPORTER ATP-BINDING COMPONENT"/>
    <property type="match status" value="1"/>
</dbReference>
<keyword evidence="3" id="KW-0813">Transport</keyword>
<dbReference type="PROSITE" id="PS50893">
    <property type="entry name" value="ABC_TRANSPORTER_2"/>
    <property type="match status" value="2"/>
</dbReference>
<dbReference type="HOGENOM" id="CLU_000604_86_7_2"/>
<proteinExistence type="inferred from homology"/>
<dbReference type="GO" id="GO:0016887">
    <property type="term" value="F:ATP hydrolysis activity"/>
    <property type="evidence" value="ECO:0007669"/>
    <property type="project" value="InterPro"/>
</dbReference>
<dbReference type="eggNOG" id="arCOG00188">
    <property type="taxonomic scope" value="Archaea"/>
</dbReference>
<reference evidence="12 13" key="2">
    <citation type="journal article" date="2009" name="Stand. Genomic Sci.">
        <title>Complete genome sequence of Staphylothermus marinus Stetter and Fiala 1986 type strain F1.</title>
        <authorList>
            <person name="Anderson I.J."/>
            <person name="Sun H."/>
            <person name="Lapidus A."/>
            <person name="Copeland A."/>
            <person name="Glavina Del Rio T."/>
            <person name="Tice H."/>
            <person name="Dalin E."/>
            <person name="Lucas S."/>
            <person name="Barry K."/>
            <person name="Land M."/>
            <person name="Richardson P."/>
            <person name="Huber H."/>
            <person name="Kyrpides N.C."/>
        </authorList>
    </citation>
    <scope>NUCLEOTIDE SEQUENCE [LARGE SCALE GENOMIC DNA]</scope>
    <source>
        <strain evidence="13">ATCC 43588 / DSM 3639 / JCM 9404 / F1</strain>
    </source>
</reference>
<protein>
    <submittedName>
        <fullName evidence="12">ABC transporter related</fullName>
    </submittedName>
</protein>
<dbReference type="GO" id="GO:0042626">
    <property type="term" value="F:ATPase-coupled transmembrane transporter activity"/>
    <property type="evidence" value="ECO:0007669"/>
    <property type="project" value="TreeGrafter"/>
</dbReference>
<keyword evidence="8" id="KW-1278">Translocase</keyword>
<gene>
    <name evidence="12" type="ordered locus">Smar_0050</name>
</gene>
<keyword evidence="5" id="KW-0677">Repeat</keyword>
<dbReference type="InterPro" id="IPR015856">
    <property type="entry name" value="ABC_transpr_CbiO/EcfA_su"/>
</dbReference>
<dbReference type="KEGG" id="smr:Smar_0050"/>
<keyword evidence="13" id="KW-1185">Reference proteome</keyword>
<evidence type="ECO:0000313" key="13">
    <source>
        <dbReference type="Proteomes" id="UP000000254"/>
    </source>
</evidence>
<dbReference type="InterPro" id="IPR003593">
    <property type="entry name" value="AAA+_ATPase"/>
</dbReference>
<dbReference type="GO" id="GO:0043190">
    <property type="term" value="C:ATP-binding cassette (ABC) transporter complex"/>
    <property type="evidence" value="ECO:0007669"/>
    <property type="project" value="TreeGrafter"/>
</dbReference>
<dbReference type="STRING" id="399550.Smar_0050"/>
<dbReference type="SMART" id="SM00382">
    <property type="entry name" value="AAA"/>
    <property type="match status" value="2"/>
</dbReference>
<evidence type="ECO:0000256" key="2">
    <source>
        <dbReference type="ARBA" id="ARBA00005417"/>
    </source>
</evidence>
<evidence type="ECO:0000256" key="1">
    <source>
        <dbReference type="ARBA" id="ARBA00004202"/>
    </source>
</evidence>
<evidence type="ECO:0000256" key="8">
    <source>
        <dbReference type="ARBA" id="ARBA00022967"/>
    </source>
</evidence>
<accession>A3DKK3</accession>
<keyword evidence="9" id="KW-0472">Membrane</keyword>
<evidence type="ECO:0000313" key="12">
    <source>
        <dbReference type="EMBL" id="ABN69163.1"/>
    </source>
</evidence>
<name>A3DKK3_STAMF</name>
<feature type="domain" description="ABC transporter" evidence="11">
    <location>
        <begin position="260"/>
        <end position="486"/>
    </location>
</feature>
<comment type="function">
    <text evidence="10">Probably part of an ABC transporter complex. Responsible for energy coupling to the transport system.</text>
</comment>
<evidence type="ECO:0000256" key="6">
    <source>
        <dbReference type="ARBA" id="ARBA00022741"/>
    </source>
</evidence>
<dbReference type="SUPFAM" id="SSF52540">
    <property type="entry name" value="P-loop containing nucleoside triphosphate hydrolases"/>
    <property type="match status" value="2"/>
</dbReference>
<feature type="domain" description="ABC transporter" evidence="11">
    <location>
        <begin position="1"/>
        <end position="241"/>
    </location>
</feature>
<dbReference type="InterPro" id="IPR027417">
    <property type="entry name" value="P-loop_NTPase"/>
</dbReference>
<dbReference type="CDD" id="cd03225">
    <property type="entry name" value="ABC_cobalt_CbiO_domain1"/>
    <property type="match status" value="2"/>
</dbReference>
<evidence type="ECO:0000256" key="10">
    <source>
        <dbReference type="ARBA" id="ARBA00025157"/>
    </source>
</evidence>
<dbReference type="Pfam" id="PF00005">
    <property type="entry name" value="ABC_tran"/>
    <property type="match status" value="2"/>
</dbReference>
<dbReference type="PROSITE" id="PS00211">
    <property type="entry name" value="ABC_TRANSPORTER_1"/>
    <property type="match status" value="1"/>
</dbReference>
<dbReference type="RefSeq" id="WP_011838354.1">
    <property type="nucleotide sequence ID" value="NC_009033.1"/>
</dbReference>
<evidence type="ECO:0000256" key="4">
    <source>
        <dbReference type="ARBA" id="ARBA00022475"/>
    </source>
</evidence>
<evidence type="ECO:0000259" key="11">
    <source>
        <dbReference type="PROSITE" id="PS50893"/>
    </source>
</evidence>
<dbReference type="PANTHER" id="PTHR43553">
    <property type="entry name" value="HEAVY METAL TRANSPORTER"/>
    <property type="match status" value="1"/>
</dbReference>
<dbReference type="EMBL" id="CP000575">
    <property type="protein sequence ID" value="ABN69163.1"/>
    <property type="molecule type" value="Genomic_DNA"/>
</dbReference>
<comment type="subcellular location">
    <subcellularLocation>
        <location evidence="1">Cell membrane</location>
        <topology evidence="1">Peripheral membrane protein</topology>
    </subcellularLocation>
</comment>
<dbReference type="GO" id="GO:0005524">
    <property type="term" value="F:ATP binding"/>
    <property type="evidence" value="ECO:0007669"/>
    <property type="project" value="UniProtKB-KW"/>
</dbReference>
<organism evidence="12 13">
    <name type="scientific">Staphylothermus marinus (strain ATCC 43588 / DSM 3639 / JCM 9404 / F1)</name>
    <dbReference type="NCBI Taxonomy" id="399550"/>
    <lineage>
        <taxon>Archaea</taxon>
        <taxon>Thermoproteota</taxon>
        <taxon>Thermoprotei</taxon>
        <taxon>Desulfurococcales</taxon>
        <taxon>Desulfurococcaceae</taxon>
        <taxon>Staphylothermus</taxon>
    </lineage>
</organism>
<evidence type="ECO:0000256" key="9">
    <source>
        <dbReference type="ARBA" id="ARBA00023136"/>
    </source>
</evidence>
<keyword evidence="6" id="KW-0547">Nucleotide-binding</keyword>
<reference evidence="13" key="1">
    <citation type="journal article" date="2009" name="BMC Genomics">
        <title>The complete genome sequence of Staphylothermus marinus reveals differences in sulfur metabolism among heterotrophic Crenarchaeota.</title>
        <authorList>
            <person name="Anderson I.J."/>
            <person name="Dharmarajan L."/>
            <person name="Rodriguez J."/>
            <person name="Hooper S."/>
            <person name="Porat I."/>
            <person name="Ulrich L.E."/>
            <person name="Elkins J.G."/>
            <person name="Mavromatis K."/>
            <person name="Sun H."/>
            <person name="Land M."/>
            <person name="Lapidus A."/>
            <person name="Lucas S."/>
            <person name="Barry K."/>
            <person name="Huber H."/>
            <person name="Zhulin I.B."/>
            <person name="Whitman W.B."/>
            <person name="Mukhopadhyay B."/>
            <person name="Woese C."/>
            <person name="Bristow J."/>
            <person name="Kyrpides N."/>
        </authorList>
    </citation>
    <scope>NUCLEOTIDE SEQUENCE [LARGE SCALE GENOMIC DNA]</scope>
    <source>
        <strain evidence="13">ATCC 43588 / DSM 3639 / JCM 9404 / F1</strain>
    </source>
</reference>
<dbReference type="AlphaFoldDB" id="A3DKK3"/>
<dbReference type="InterPro" id="IPR017871">
    <property type="entry name" value="ABC_transporter-like_CS"/>
</dbReference>
<dbReference type="InterPro" id="IPR050095">
    <property type="entry name" value="ECF_ABC_transporter_ATP-bd"/>
</dbReference>
<dbReference type="GeneID" id="4906913"/>
<dbReference type="InterPro" id="IPR003439">
    <property type="entry name" value="ABC_transporter-like_ATP-bd"/>
</dbReference>
<keyword evidence="4" id="KW-1003">Cell membrane</keyword>
<dbReference type="OrthoDB" id="35850at2157"/>
<evidence type="ECO:0000256" key="7">
    <source>
        <dbReference type="ARBA" id="ARBA00022840"/>
    </source>
</evidence>
<evidence type="ECO:0000256" key="5">
    <source>
        <dbReference type="ARBA" id="ARBA00022737"/>
    </source>
</evidence>
<dbReference type="Proteomes" id="UP000000254">
    <property type="component" value="Chromosome"/>
</dbReference>
<evidence type="ECO:0000256" key="3">
    <source>
        <dbReference type="ARBA" id="ARBA00022448"/>
    </source>
</evidence>
<sequence length="486" mass="55162">MIKYSINAAGYVENEKILENILGEVSPGETIIMAGPSGSGKTTLLLTLTGVLTNLLNGWVKGKVLIDDLDPLQDSDFTNIPYVLGAVLQDPDKQIAMPTPLDEVSFQLENLGYNEEEAQRLAFLALKKYGLEKKANMHVEYLSGGEKRRLTFASATVHDPKVLFLDEPTASVDPWGIKQIREFIVEAEKRNKTIIIVEHKLKYFMDIVDEIHVLRRGKLERVYRKEEMTNEVLDQLEEMGIDAKSPHILPSRPVKNKIILKTRNLTIGYPNSEVLVKDIDLELHEGEIAVIVGPNGSGKTTLLKTLIGAIPAIDGEIYYSGEKLVYRGNKLFKGLFYVPQQPDYLFIETSLAKEILELAKKTRTDPKIIAEKIPWFNELKNTSPYNLSHGQRRWLSIIIAWVYKSRIILLDEPTTGLDYSLFKELKRLINKLRDMGLSFIISTHDPRVVGELADTVYYMDPISRRLDLRDKEEIVELLERIAGVLF</sequence>
<dbReference type="Gene3D" id="3.40.50.300">
    <property type="entry name" value="P-loop containing nucleotide triphosphate hydrolases"/>
    <property type="match status" value="2"/>
</dbReference>
<keyword evidence="7" id="KW-0067">ATP-binding</keyword>
<comment type="similarity">
    <text evidence="2">Belongs to the ABC transporter superfamily.</text>
</comment>